<reference evidence="3" key="1">
    <citation type="journal article" date="2012" name="Nature">
        <title>A physical, genetic and functional sequence assembly of the barley genome.</title>
        <authorList>
            <consortium name="The International Barley Genome Sequencing Consortium"/>
            <person name="Mayer K.F."/>
            <person name="Waugh R."/>
            <person name="Brown J.W."/>
            <person name="Schulman A."/>
            <person name="Langridge P."/>
            <person name="Platzer M."/>
            <person name="Fincher G.B."/>
            <person name="Muehlbauer G.J."/>
            <person name="Sato K."/>
            <person name="Close T.J."/>
            <person name="Wise R.P."/>
            <person name="Stein N."/>
        </authorList>
    </citation>
    <scope>NUCLEOTIDE SEQUENCE [LARGE SCALE GENOMIC DNA]</scope>
    <source>
        <strain evidence="3">cv. Morex</strain>
    </source>
</reference>
<organism evidence="2 3">
    <name type="scientific">Hordeum vulgare subsp. vulgare</name>
    <name type="common">Domesticated barley</name>
    <dbReference type="NCBI Taxonomy" id="112509"/>
    <lineage>
        <taxon>Eukaryota</taxon>
        <taxon>Viridiplantae</taxon>
        <taxon>Streptophyta</taxon>
        <taxon>Embryophyta</taxon>
        <taxon>Tracheophyta</taxon>
        <taxon>Spermatophyta</taxon>
        <taxon>Magnoliopsida</taxon>
        <taxon>Liliopsida</taxon>
        <taxon>Poales</taxon>
        <taxon>Poaceae</taxon>
        <taxon>BOP clade</taxon>
        <taxon>Pooideae</taxon>
        <taxon>Triticodae</taxon>
        <taxon>Triticeae</taxon>
        <taxon>Hordeinae</taxon>
        <taxon>Hordeum</taxon>
    </lineage>
</organism>
<name>A0A8I6XSZ6_HORVV</name>
<proteinExistence type="predicted"/>
<feature type="domain" description="KIB1-4 beta-propeller" evidence="1">
    <location>
        <begin position="2"/>
        <end position="224"/>
    </location>
</feature>
<dbReference type="Gramene" id="HORVU.MOREX.r3.3HG0218540.1">
    <property type="protein sequence ID" value="HORVU.MOREX.r3.3HG0218540.1.CDS1"/>
    <property type="gene ID" value="HORVU.MOREX.r3.3HG0218540"/>
</dbReference>
<reference evidence="2" key="3">
    <citation type="submission" date="2022-01" db="UniProtKB">
        <authorList>
            <consortium name="EnsemblPlants"/>
        </authorList>
    </citation>
    <scope>IDENTIFICATION</scope>
    <source>
        <strain evidence="2">subsp. vulgare</strain>
    </source>
</reference>
<dbReference type="Gramene" id="HORVU.MOREX.r2.3HG0181950.1">
    <property type="protein sequence ID" value="HORVU.MOREX.r2.3HG0181950.1.CDS.1"/>
    <property type="gene ID" value="HORVU.MOREX.r2.3HG0181950"/>
</dbReference>
<evidence type="ECO:0000313" key="3">
    <source>
        <dbReference type="Proteomes" id="UP000011116"/>
    </source>
</evidence>
<reference evidence="2" key="2">
    <citation type="submission" date="2020-10" db="EMBL/GenBank/DDBJ databases">
        <authorList>
            <person name="Scholz U."/>
            <person name="Mascher M."/>
            <person name="Fiebig A."/>
        </authorList>
    </citation>
    <scope>NUCLEOTIDE SEQUENCE [LARGE SCALE GENOMIC DNA]</scope>
    <source>
        <strain evidence="2">cv. Morex</strain>
    </source>
</reference>
<evidence type="ECO:0000313" key="2">
    <source>
        <dbReference type="EnsemblPlants" id="HORVU.MOREX.r3.3HG0218540.1.CDS1"/>
    </source>
</evidence>
<dbReference type="Pfam" id="PF03478">
    <property type="entry name" value="Beta-prop_KIB1-4"/>
    <property type="match status" value="1"/>
</dbReference>
<protein>
    <recommendedName>
        <fullName evidence="1">KIB1-4 beta-propeller domain-containing protein</fullName>
    </recommendedName>
</protein>
<sequence length="285" mass="33027">MRYLGCSYGYLIFSYAEHCFLIDVYTGTKVKPPKIPRNNNLWCFHGIDVLTAPLNSPNSRLLLCSESSMLEWQVGTDCWSEHPLALGHEDIRQIVIFKGDIFVIDYRMRIHTVHFTPQFSVQELEFMWEPFFPINPWFVSCADMLLMVDLSVTSFHWHGTYSHTFDVFRLDLAVEPAKFVKMDKLENYALFISLDKRNPTFSCMSPERWGGKSNCIYAAKLLEDPAESRVAKLLEEPYESWVAVELGQPVQEKTVQYLFYGRAYPCDYSLLSSLWVFPSLIYGSA</sequence>
<dbReference type="PANTHER" id="PTHR33800">
    <property type="entry name" value="OS06G0113600 PROTEIN"/>
    <property type="match status" value="1"/>
</dbReference>
<accession>A0A8I6XSZ6</accession>
<dbReference type="InterPro" id="IPR005174">
    <property type="entry name" value="KIB1-4_b-propeller"/>
</dbReference>
<dbReference type="AlphaFoldDB" id="A0A8I6XSZ6"/>
<dbReference type="EnsemblPlants" id="HORVU.MOREX.r3.3HG0218540.1">
    <property type="protein sequence ID" value="HORVU.MOREX.r3.3HG0218540.1.CDS1"/>
    <property type="gene ID" value="HORVU.MOREX.r3.3HG0218540"/>
</dbReference>
<evidence type="ECO:0000259" key="1">
    <source>
        <dbReference type="Pfam" id="PF03478"/>
    </source>
</evidence>
<dbReference type="PANTHER" id="PTHR33800:SF15">
    <property type="entry name" value="F-BOX DOMAIN-CONTAINING PROTEIN"/>
    <property type="match status" value="1"/>
</dbReference>
<dbReference type="Proteomes" id="UP000011116">
    <property type="component" value="Chromosome 3H"/>
</dbReference>
<keyword evidence="3" id="KW-1185">Reference proteome</keyword>